<feature type="region of interest" description="Disordered" evidence="3">
    <location>
        <begin position="1"/>
        <end position="31"/>
    </location>
</feature>
<comment type="similarity">
    <text evidence="1">Belongs to the PPR family. P subfamily.</text>
</comment>
<evidence type="ECO:0000256" key="1">
    <source>
        <dbReference type="ARBA" id="ARBA00007626"/>
    </source>
</evidence>
<dbReference type="InterPro" id="IPR002885">
    <property type="entry name" value="PPR_rpt"/>
</dbReference>
<dbReference type="GeneID" id="75826621"/>
<evidence type="ECO:0000256" key="2">
    <source>
        <dbReference type="PROSITE-ProRule" id="PRU00708"/>
    </source>
</evidence>
<keyword evidence="5" id="KW-1185">Reference proteome</keyword>
<dbReference type="OrthoDB" id="185373at2759"/>
<name>A0A9P9XYF5_9HYPO</name>
<gene>
    <name evidence="4" type="ORF">J7T54_000099</name>
</gene>
<protein>
    <submittedName>
        <fullName evidence="4">Pentatricopeptide repeat-containing protein-like protein</fullName>
    </submittedName>
</protein>
<organism evidence="4 5">
    <name type="scientific">Emericellopsis cladophorae</name>
    <dbReference type="NCBI Taxonomy" id="2686198"/>
    <lineage>
        <taxon>Eukaryota</taxon>
        <taxon>Fungi</taxon>
        <taxon>Dikarya</taxon>
        <taxon>Ascomycota</taxon>
        <taxon>Pezizomycotina</taxon>
        <taxon>Sordariomycetes</taxon>
        <taxon>Hypocreomycetidae</taxon>
        <taxon>Hypocreales</taxon>
        <taxon>Bionectriaceae</taxon>
        <taxon>Emericellopsis</taxon>
    </lineage>
</organism>
<accession>A0A9P9XYF5</accession>
<reference evidence="4" key="1">
    <citation type="journal article" date="2021" name="J Fungi (Basel)">
        <title>Genomic and Metabolomic Analyses of the Marine Fungus Emericellopsis cladophorae: Insights into Saltwater Adaptability Mechanisms and Its Biosynthetic Potential.</title>
        <authorList>
            <person name="Goncalves M.F.M."/>
            <person name="Hilario S."/>
            <person name="Van de Peer Y."/>
            <person name="Esteves A.C."/>
            <person name="Alves A."/>
        </authorList>
    </citation>
    <scope>NUCLEOTIDE SEQUENCE</scope>
    <source>
        <strain evidence="4">MUM 19.33</strain>
    </source>
</reference>
<dbReference type="Proteomes" id="UP001055219">
    <property type="component" value="Unassembled WGS sequence"/>
</dbReference>
<dbReference type="PROSITE" id="PS51375">
    <property type="entry name" value="PPR"/>
    <property type="match status" value="1"/>
</dbReference>
<dbReference type="PANTHER" id="PTHR46128">
    <property type="entry name" value="MITOCHONDRIAL GROUP I INTRON SPLICING FACTOR CCM1"/>
    <property type="match status" value="1"/>
</dbReference>
<dbReference type="Gene3D" id="1.25.40.10">
    <property type="entry name" value="Tetratricopeptide repeat domain"/>
    <property type="match status" value="2"/>
</dbReference>
<proteinExistence type="inferred from homology"/>
<dbReference type="InterPro" id="IPR050872">
    <property type="entry name" value="PPR_P_subfamily"/>
</dbReference>
<sequence length="785" mass="88992">MQVQKRRSAFPKKATPLDPEPPQPQEPELKLPALDDTVPAAEEYSVEFYEQDGNRRTKLKGDETFAQSLSGEDATPMKHAMYDIRRSLGTDRERAALDQVMSQLGTTWENLRTSEDVKKAEEALDRYGDRLDKQIEEVLGHMDEEFQEAVTGHLSMLVPSLRGRVPTKPRTPIPEVPETSYTMNQRKKVSRLNATMRRIAKELNFSNAKVDAKQVSAVFRAYHAARKSLEQSWDSVPLPVWDFLWKVFSADEKENPSRLSHVALLARDMGEAKVALSPSQQLLTIEAVFVDGWNAKALENWKRCIPSLGGASSESFQQFWELGVRMYCRSGDMDEAQRALSKLLDRDSDPRILMPIIRARSERAAPGDFEAAWIAYRQMRELLGQNMKLSDYDDIISCFLTTNQTENALYAFVDMMSDGQIDLKKQKYMPSVVANKFFVGKWLKRLIGAGDLDGAHSVVNYMLDRGVQAAPVQLNGLIGAWQRSGGAENTEKADKMAWSMIQARIDFVRARKDGTFSFRPTKGPASMPSATLETFSVLAENYRIRGLHAGMEKLWDAFQDAEISPDAFMMNQLLESCIRAGQVEEAQGLYQALVLERGLQPDPYTFSALWKTLDINQTIPNHEEVNVEGIRAARDLFAEMARWLPVFPPEGMDGQLARKILHTFRRLKDNTGFLVALTSMRKLFNFLPPETLTLELLMGTMRLIWDSPLQKRKIMAAKRDMDRELTEWAGGDETKLAGEGRGMALYEYVHRKHWPKEGSQEEMGKAFVEAAREMGVYDGLMSTRD</sequence>
<dbReference type="InterPro" id="IPR011990">
    <property type="entry name" value="TPR-like_helical_dom_sf"/>
</dbReference>
<dbReference type="EMBL" id="JAGIXG020000036">
    <property type="protein sequence ID" value="KAI6780193.1"/>
    <property type="molecule type" value="Genomic_DNA"/>
</dbReference>
<evidence type="ECO:0000313" key="4">
    <source>
        <dbReference type="EMBL" id="KAI6780193.1"/>
    </source>
</evidence>
<dbReference type="RefSeq" id="XP_051361049.1">
    <property type="nucleotide sequence ID" value="XM_051507850.1"/>
</dbReference>
<reference evidence="4" key="2">
    <citation type="submission" date="2022-07" db="EMBL/GenBank/DDBJ databases">
        <authorList>
            <person name="Goncalves M.F.M."/>
            <person name="Hilario S."/>
            <person name="Van De Peer Y."/>
            <person name="Esteves A.C."/>
            <person name="Alves A."/>
        </authorList>
    </citation>
    <scope>NUCLEOTIDE SEQUENCE</scope>
    <source>
        <strain evidence="4">MUM 19.33</strain>
    </source>
</reference>
<feature type="repeat" description="PPR" evidence="2">
    <location>
        <begin position="566"/>
        <end position="601"/>
    </location>
</feature>
<dbReference type="PANTHER" id="PTHR46128:SF329">
    <property type="entry name" value="MITOCHONDRIAL GROUP I INTRON SPLICING FACTOR DMR1"/>
    <property type="match status" value="1"/>
</dbReference>
<dbReference type="AlphaFoldDB" id="A0A9P9XYF5"/>
<comment type="caution">
    <text evidence="4">The sequence shown here is derived from an EMBL/GenBank/DDBJ whole genome shotgun (WGS) entry which is preliminary data.</text>
</comment>
<dbReference type="Pfam" id="PF01535">
    <property type="entry name" value="PPR"/>
    <property type="match status" value="2"/>
</dbReference>
<feature type="compositionally biased region" description="Basic residues" evidence="3">
    <location>
        <begin position="1"/>
        <end position="10"/>
    </location>
</feature>
<evidence type="ECO:0000313" key="5">
    <source>
        <dbReference type="Proteomes" id="UP001055219"/>
    </source>
</evidence>
<evidence type="ECO:0000256" key="3">
    <source>
        <dbReference type="SAM" id="MobiDB-lite"/>
    </source>
</evidence>